<dbReference type="EMBL" id="UINC01079987">
    <property type="protein sequence ID" value="SVC22512.1"/>
    <property type="molecule type" value="Genomic_DNA"/>
</dbReference>
<protein>
    <submittedName>
        <fullName evidence="2">Uncharacterized protein</fullName>
    </submittedName>
</protein>
<evidence type="ECO:0000313" key="2">
    <source>
        <dbReference type="EMBL" id="SVC22512.1"/>
    </source>
</evidence>
<feature type="compositionally biased region" description="Polar residues" evidence="1">
    <location>
        <begin position="9"/>
        <end position="26"/>
    </location>
</feature>
<sequence length="26" mass="2907">MKLKLSGNMFPSNTPVAMQNATQIER</sequence>
<feature type="region of interest" description="Disordered" evidence="1">
    <location>
        <begin position="1"/>
        <end position="26"/>
    </location>
</feature>
<organism evidence="2">
    <name type="scientific">marine metagenome</name>
    <dbReference type="NCBI Taxonomy" id="408172"/>
    <lineage>
        <taxon>unclassified sequences</taxon>
        <taxon>metagenomes</taxon>
        <taxon>ecological metagenomes</taxon>
    </lineage>
</organism>
<dbReference type="AlphaFoldDB" id="A0A382KGN8"/>
<gene>
    <name evidence="2" type="ORF">METZ01_LOCUS275366</name>
</gene>
<proteinExistence type="predicted"/>
<accession>A0A382KGN8</accession>
<reference evidence="2" key="1">
    <citation type="submission" date="2018-05" db="EMBL/GenBank/DDBJ databases">
        <authorList>
            <person name="Lanie J.A."/>
            <person name="Ng W.-L."/>
            <person name="Kazmierczak K.M."/>
            <person name="Andrzejewski T.M."/>
            <person name="Davidsen T.M."/>
            <person name="Wayne K.J."/>
            <person name="Tettelin H."/>
            <person name="Glass J.I."/>
            <person name="Rusch D."/>
            <person name="Podicherti R."/>
            <person name="Tsui H.-C.T."/>
            <person name="Winkler M.E."/>
        </authorList>
    </citation>
    <scope>NUCLEOTIDE SEQUENCE</scope>
</reference>
<name>A0A382KGN8_9ZZZZ</name>
<evidence type="ECO:0000256" key="1">
    <source>
        <dbReference type="SAM" id="MobiDB-lite"/>
    </source>
</evidence>